<dbReference type="Pfam" id="PF03703">
    <property type="entry name" value="bPH_2"/>
    <property type="match status" value="1"/>
</dbReference>
<organism evidence="3 4">
    <name type="scientific">Jannaschia donghaensis</name>
    <dbReference type="NCBI Taxonomy" id="420998"/>
    <lineage>
        <taxon>Bacteria</taxon>
        <taxon>Pseudomonadati</taxon>
        <taxon>Pseudomonadota</taxon>
        <taxon>Alphaproteobacteria</taxon>
        <taxon>Rhodobacterales</taxon>
        <taxon>Roseobacteraceae</taxon>
        <taxon>Jannaschia</taxon>
    </lineage>
</organism>
<feature type="transmembrane region" description="Helical" evidence="1">
    <location>
        <begin position="107"/>
        <end position="124"/>
    </location>
</feature>
<evidence type="ECO:0000259" key="2">
    <source>
        <dbReference type="Pfam" id="PF03703"/>
    </source>
</evidence>
<dbReference type="Proteomes" id="UP000049222">
    <property type="component" value="Unassembled WGS sequence"/>
</dbReference>
<feature type="domain" description="YdbS-like PH" evidence="2">
    <location>
        <begin position="96"/>
        <end position="179"/>
    </location>
</feature>
<keyword evidence="4" id="KW-1185">Reference proteome</keyword>
<dbReference type="STRING" id="420998.JDO7802_00014"/>
<reference evidence="3 4" key="1">
    <citation type="submission" date="2015-07" db="EMBL/GenBank/DDBJ databases">
        <authorList>
            <person name="Noorani M."/>
        </authorList>
    </citation>
    <scope>NUCLEOTIDE SEQUENCE [LARGE SCALE GENOMIC DNA]</scope>
    <source>
        <strain evidence="3 4">CECT 7802</strain>
    </source>
</reference>
<proteinExistence type="predicted"/>
<dbReference type="OrthoDB" id="7345733at2"/>
<dbReference type="InterPro" id="IPR054839">
    <property type="entry name" value="puhB_PGC"/>
</dbReference>
<feature type="transmembrane region" description="Helical" evidence="1">
    <location>
        <begin position="73"/>
        <end position="95"/>
    </location>
</feature>
<keyword evidence="1" id="KW-0472">Membrane</keyword>
<dbReference type="NCBIfam" id="NF040894">
    <property type="entry name" value="puhB_PGC"/>
    <property type="match status" value="1"/>
</dbReference>
<sequence>MHHDDFKFEPVHGLPEALPDGEHILWQGSPDPKRLARSAWKVNWVLGYFALLAFWRVMASAADFPLTQALLHAVPFVLAAGVAAAILYGMAWAQARATVYTLTNRRVAMRIGAALTMTLNLPYVCITNANLAVSKDGTGNIAFDLSADGTRISYLMSWPHVRPWHFAPAQPCLRAISDAARVARIFADAAETRVAEPRLTRDDAPQTAIAAE</sequence>
<keyword evidence="1" id="KW-1133">Transmembrane helix</keyword>
<protein>
    <recommendedName>
        <fullName evidence="2">YdbS-like PH domain-containing protein</fullName>
    </recommendedName>
</protein>
<dbReference type="InterPro" id="IPR005182">
    <property type="entry name" value="YdbS-like_PH"/>
</dbReference>
<dbReference type="AlphaFoldDB" id="A0A0M6YDG8"/>
<dbReference type="EMBL" id="CXSU01000001">
    <property type="protein sequence ID" value="CTQ48020.1"/>
    <property type="molecule type" value="Genomic_DNA"/>
</dbReference>
<evidence type="ECO:0000256" key="1">
    <source>
        <dbReference type="SAM" id="Phobius"/>
    </source>
</evidence>
<accession>A0A0M6YDG8</accession>
<dbReference type="RefSeq" id="WP_055081670.1">
    <property type="nucleotide sequence ID" value="NZ_CXSU01000001.1"/>
</dbReference>
<gene>
    <name evidence="3" type="ORF">JDO7802_00014</name>
</gene>
<feature type="transmembrane region" description="Helical" evidence="1">
    <location>
        <begin position="42"/>
        <end position="61"/>
    </location>
</feature>
<keyword evidence="1" id="KW-0812">Transmembrane</keyword>
<evidence type="ECO:0000313" key="4">
    <source>
        <dbReference type="Proteomes" id="UP000049222"/>
    </source>
</evidence>
<evidence type="ECO:0000313" key="3">
    <source>
        <dbReference type="EMBL" id="CTQ48020.1"/>
    </source>
</evidence>
<name>A0A0M6YDG8_9RHOB</name>